<gene>
    <name evidence="4" type="ORF">M011DRAFT_469692</name>
</gene>
<dbReference type="AlphaFoldDB" id="A0A6A6V491"/>
<accession>A0A6A6V491</accession>
<dbReference type="GO" id="GO:0003714">
    <property type="term" value="F:transcription corepressor activity"/>
    <property type="evidence" value="ECO:0007669"/>
    <property type="project" value="TreeGrafter"/>
</dbReference>
<feature type="compositionally biased region" description="Pro residues" evidence="2">
    <location>
        <begin position="509"/>
        <end position="521"/>
    </location>
</feature>
<dbReference type="Proteomes" id="UP000799440">
    <property type="component" value="Unassembled WGS sequence"/>
</dbReference>
<feature type="compositionally biased region" description="Basic and acidic residues" evidence="2">
    <location>
        <begin position="179"/>
        <end position="191"/>
    </location>
</feature>
<dbReference type="Pfam" id="PF12927">
    <property type="entry name" value="DUF3835"/>
    <property type="match status" value="1"/>
</dbReference>
<feature type="region of interest" description="Disordered" evidence="2">
    <location>
        <begin position="324"/>
        <end position="359"/>
    </location>
</feature>
<reference evidence="4" key="1">
    <citation type="journal article" date="2020" name="Stud. Mycol.">
        <title>101 Dothideomycetes genomes: a test case for predicting lifestyles and emergence of pathogens.</title>
        <authorList>
            <person name="Haridas S."/>
            <person name="Albert R."/>
            <person name="Binder M."/>
            <person name="Bloem J."/>
            <person name="Labutti K."/>
            <person name="Salamov A."/>
            <person name="Andreopoulos B."/>
            <person name="Baker S."/>
            <person name="Barry K."/>
            <person name="Bills G."/>
            <person name="Bluhm B."/>
            <person name="Cannon C."/>
            <person name="Castanera R."/>
            <person name="Culley D."/>
            <person name="Daum C."/>
            <person name="Ezra D."/>
            <person name="Gonzalez J."/>
            <person name="Henrissat B."/>
            <person name="Kuo A."/>
            <person name="Liang C."/>
            <person name="Lipzen A."/>
            <person name="Lutzoni F."/>
            <person name="Magnuson J."/>
            <person name="Mondo S."/>
            <person name="Nolan M."/>
            <person name="Ohm R."/>
            <person name="Pangilinan J."/>
            <person name="Park H.-J."/>
            <person name="Ramirez L."/>
            <person name="Alfaro M."/>
            <person name="Sun H."/>
            <person name="Tritt A."/>
            <person name="Yoshinaga Y."/>
            <person name="Zwiers L.-H."/>
            <person name="Turgeon B."/>
            <person name="Goodwin S."/>
            <person name="Spatafora J."/>
            <person name="Crous P."/>
            <person name="Grigoriev I."/>
        </authorList>
    </citation>
    <scope>NUCLEOTIDE SEQUENCE</scope>
    <source>
        <strain evidence="4">CBS 119925</strain>
    </source>
</reference>
<dbReference type="PANTHER" id="PTHR15111">
    <property type="entry name" value="RNA POLYMERASE II SUBUNIT 5-MEDIATING PROTEIN NNX3"/>
    <property type="match status" value="1"/>
</dbReference>
<dbReference type="InterPro" id="IPR052255">
    <property type="entry name" value="RNA_pol_II_subunit5-mediator"/>
</dbReference>
<dbReference type="EMBL" id="MU006583">
    <property type="protein sequence ID" value="KAF2745315.1"/>
    <property type="molecule type" value="Genomic_DNA"/>
</dbReference>
<feature type="compositionally biased region" description="Acidic residues" evidence="2">
    <location>
        <begin position="324"/>
        <end position="350"/>
    </location>
</feature>
<evidence type="ECO:0000313" key="4">
    <source>
        <dbReference type="EMBL" id="KAF2745315.1"/>
    </source>
</evidence>
<sequence>MATSDQNPLADIERRRAQLEENVTKLRHALEQWYTWELEYEMFKEEIQAADSPSSSQILTIGRNLVTTLLDEKEVEELIGKNPTQRTANQVIDMISRRVDYVQQNISTVEKQLDKAEKQLEGAGLLLNPDVDNEEGLPMFDIQEELDEKGNVVSSSVLQPGKSAPEIVEALRRAGVKTTAKEDTESPKTADEVPPPKPAKPSESKDITKGERRSESAAKSSEADVVASSSPVPTKKSVSFAEDTKPAAPAKELSPLEATGYNEALADYNFTKGTRVIEVDEDDQEIASYPIIPQGESPEDAELRRQMLQYGLSEVGQIVAEMDLDGPAEYSDEDMDDDYDEDTEESELEDEYGRSLRPVITDEYRQKMAELEEKLNARMLENIGPRPDASHPLAEYSDDLRTLKVQKDGDFDESLSKEPSSGESAAKKGVRFTDTLDISPEPQPPQTARDESLLDSKPTTKPAPTISNTIVERTTPTNQPAKPDPPRPAKVSRFKSSRTSAQPGVHVLPSPPVPEPLPVPSGPKGRPIADTVVEHVNSSEPHIPDEFDPVLVNREVQVQYHKMRNKMIQEQGGFKPTQEEEDYPLMEEKNGKPKKVSRFRAARLKADGADGL</sequence>
<feature type="region of interest" description="Disordered" evidence="2">
    <location>
        <begin position="176"/>
        <end position="257"/>
    </location>
</feature>
<feature type="compositionally biased region" description="Polar residues" evidence="2">
    <location>
        <begin position="465"/>
        <end position="480"/>
    </location>
</feature>
<keyword evidence="5" id="KW-1185">Reference proteome</keyword>
<dbReference type="GO" id="GO:0019212">
    <property type="term" value="F:phosphatase inhibitor activity"/>
    <property type="evidence" value="ECO:0007669"/>
    <property type="project" value="TreeGrafter"/>
</dbReference>
<feature type="compositionally biased region" description="Basic and acidic residues" evidence="2">
    <location>
        <begin position="200"/>
        <end position="216"/>
    </location>
</feature>
<feature type="region of interest" description="Disordered" evidence="2">
    <location>
        <begin position="382"/>
        <end position="528"/>
    </location>
</feature>
<feature type="compositionally biased region" description="Basic and acidic residues" evidence="2">
    <location>
        <begin position="398"/>
        <end position="409"/>
    </location>
</feature>
<dbReference type="SUPFAM" id="SSF46579">
    <property type="entry name" value="Prefoldin"/>
    <property type="match status" value="1"/>
</dbReference>
<dbReference type="PANTHER" id="PTHR15111:SF0">
    <property type="entry name" value="UNCONVENTIONAL PREFOLDIN RPB5 INTERACTOR 1"/>
    <property type="match status" value="1"/>
</dbReference>
<feature type="region of interest" description="Disordered" evidence="2">
    <location>
        <begin position="568"/>
        <end position="594"/>
    </location>
</feature>
<evidence type="ECO:0000259" key="3">
    <source>
        <dbReference type="Pfam" id="PF12927"/>
    </source>
</evidence>
<evidence type="ECO:0000256" key="1">
    <source>
        <dbReference type="SAM" id="Coils"/>
    </source>
</evidence>
<dbReference type="Pfam" id="PF13758">
    <property type="entry name" value="Prefoldin_3"/>
    <property type="match status" value="1"/>
</dbReference>
<evidence type="ECO:0000313" key="5">
    <source>
        <dbReference type="Proteomes" id="UP000799440"/>
    </source>
</evidence>
<organism evidence="4 5">
    <name type="scientific">Sporormia fimetaria CBS 119925</name>
    <dbReference type="NCBI Taxonomy" id="1340428"/>
    <lineage>
        <taxon>Eukaryota</taxon>
        <taxon>Fungi</taxon>
        <taxon>Dikarya</taxon>
        <taxon>Ascomycota</taxon>
        <taxon>Pezizomycotina</taxon>
        <taxon>Dothideomycetes</taxon>
        <taxon>Pleosporomycetidae</taxon>
        <taxon>Pleosporales</taxon>
        <taxon>Sporormiaceae</taxon>
        <taxon>Sporormia</taxon>
    </lineage>
</organism>
<dbReference type="InterPro" id="IPR039553">
    <property type="entry name" value="Prefoldin-like"/>
</dbReference>
<protein>
    <recommendedName>
        <fullName evidence="3">DUF3835 domain-containing protein</fullName>
    </recommendedName>
</protein>
<keyword evidence="1" id="KW-0175">Coiled coil</keyword>
<dbReference type="GO" id="GO:0003682">
    <property type="term" value="F:chromatin binding"/>
    <property type="evidence" value="ECO:0007669"/>
    <property type="project" value="TreeGrafter"/>
</dbReference>
<evidence type="ECO:0000256" key="2">
    <source>
        <dbReference type="SAM" id="MobiDB-lite"/>
    </source>
</evidence>
<dbReference type="OrthoDB" id="21413at2759"/>
<dbReference type="GO" id="GO:0000122">
    <property type="term" value="P:negative regulation of transcription by RNA polymerase II"/>
    <property type="evidence" value="ECO:0007669"/>
    <property type="project" value="TreeGrafter"/>
</dbReference>
<feature type="compositionally biased region" description="Low complexity" evidence="2">
    <location>
        <begin position="217"/>
        <end position="239"/>
    </location>
</feature>
<name>A0A6A6V491_9PLEO</name>
<feature type="domain" description="DUF3835" evidence="3">
    <location>
        <begin position="528"/>
        <end position="604"/>
    </location>
</feature>
<dbReference type="InterPro" id="IPR024325">
    <property type="entry name" value="DUF3835"/>
</dbReference>
<proteinExistence type="predicted"/>
<feature type="coiled-coil region" evidence="1">
    <location>
        <begin position="99"/>
        <end position="126"/>
    </location>
</feature>